<name>H3GZN1_PHYRM</name>
<organism evidence="3 4">
    <name type="scientific">Phytophthora ramorum</name>
    <name type="common">Sudden oak death agent</name>
    <dbReference type="NCBI Taxonomy" id="164328"/>
    <lineage>
        <taxon>Eukaryota</taxon>
        <taxon>Sar</taxon>
        <taxon>Stramenopiles</taxon>
        <taxon>Oomycota</taxon>
        <taxon>Peronosporomycetes</taxon>
        <taxon>Peronosporales</taxon>
        <taxon>Peronosporaceae</taxon>
        <taxon>Phytophthora</taxon>
    </lineage>
</organism>
<dbReference type="EMBL" id="DS566082">
    <property type="status" value="NOT_ANNOTATED_CDS"/>
    <property type="molecule type" value="Genomic_DNA"/>
</dbReference>
<dbReference type="PROSITE" id="PS00018">
    <property type="entry name" value="EF_HAND_1"/>
    <property type="match status" value="1"/>
</dbReference>
<sequence>MGGVKLVLLLGLLSFAAVQSVPWWGDIGAAHGARAIPLSLADVSRQFGRRESERNEPSGFPWRSLAEDGDDTLYLRSSKLPPFDVLDTDQDDAVSLDEWKGYVHKLLDKTMSISSRGTDTVSVTYLLDIAKFHYDNLDACIEANLLEVSGYGHLLRLCQMSSTNFTEIATELERCCYVKFRYSLFAGPPPFELVANSAPTISAHDMEMWLTMQIGIARHDLAEKRVLKPTENDELHLEQLVACAHKKLGPWDETRLNRDQFYDALMEIVDCV</sequence>
<dbReference type="GO" id="GO:0005509">
    <property type="term" value="F:calcium ion binding"/>
    <property type="evidence" value="ECO:0007669"/>
    <property type="project" value="InterPro"/>
</dbReference>
<dbReference type="OMA" id="QFGRRES"/>
<dbReference type="InParanoid" id="H3GZN1"/>
<accession>H3GZN1</accession>
<protein>
    <recommendedName>
        <fullName evidence="2">EF-hand domain-containing protein</fullName>
    </recommendedName>
</protein>
<proteinExistence type="predicted"/>
<feature type="chain" id="PRO_5003586267" description="EF-hand domain-containing protein" evidence="1">
    <location>
        <begin position="21"/>
        <end position="272"/>
    </location>
</feature>
<dbReference type="VEuPathDB" id="FungiDB:KRP22_8393"/>
<reference evidence="3" key="2">
    <citation type="submission" date="2015-06" db="UniProtKB">
        <authorList>
            <consortium name="EnsemblProtists"/>
        </authorList>
    </citation>
    <scope>IDENTIFICATION</scope>
    <source>
        <strain evidence="3">Pr102</strain>
    </source>
</reference>
<keyword evidence="4" id="KW-1185">Reference proteome</keyword>
<dbReference type="HOGENOM" id="CLU_1087640_0_0_1"/>
<evidence type="ECO:0000256" key="1">
    <source>
        <dbReference type="SAM" id="SignalP"/>
    </source>
</evidence>
<dbReference type="AlphaFoldDB" id="H3GZN1"/>
<evidence type="ECO:0000313" key="4">
    <source>
        <dbReference type="Proteomes" id="UP000005238"/>
    </source>
</evidence>
<dbReference type="InterPro" id="IPR018247">
    <property type="entry name" value="EF_Hand_1_Ca_BS"/>
</dbReference>
<evidence type="ECO:0000259" key="2">
    <source>
        <dbReference type="PROSITE" id="PS50222"/>
    </source>
</evidence>
<keyword evidence="1" id="KW-0732">Signal</keyword>
<evidence type="ECO:0000313" key="3">
    <source>
        <dbReference type="EnsemblProtists" id="Phyra83278"/>
    </source>
</evidence>
<reference evidence="4" key="1">
    <citation type="journal article" date="2006" name="Science">
        <title>Phytophthora genome sequences uncover evolutionary origins and mechanisms of pathogenesis.</title>
        <authorList>
            <person name="Tyler B.M."/>
            <person name="Tripathy S."/>
            <person name="Zhang X."/>
            <person name="Dehal P."/>
            <person name="Jiang R.H."/>
            <person name="Aerts A."/>
            <person name="Arredondo F.D."/>
            <person name="Baxter L."/>
            <person name="Bensasson D."/>
            <person name="Beynon J.L."/>
            <person name="Chapman J."/>
            <person name="Damasceno C.M."/>
            <person name="Dorrance A.E."/>
            <person name="Dou D."/>
            <person name="Dickerman A.W."/>
            <person name="Dubchak I.L."/>
            <person name="Garbelotto M."/>
            <person name="Gijzen M."/>
            <person name="Gordon S.G."/>
            <person name="Govers F."/>
            <person name="Grunwald N.J."/>
            <person name="Huang W."/>
            <person name="Ivors K.L."/>
            <person name="Jones R.W."/>
            <person name="Kamoun S."/>
            <person name="Krampis K."/>
            <person name="Lamour K.H."/>
            <person name="Lee M.K."/>
            <person name="McDonald W.H."/>
            <person name="Medina M."/>
            <person name="Meijer H.J."/>
            <person name="Nordberg E.K."/>
            <person name="Maclean D.J."/>
            <person name="Ospina-Giraldo M.D."/>
            <person name="Morris P.F."/>
            <person name="Phuntumart V."/>
            <person name="Putnam N.H."/>
            <person name="Rash S."/>
            <person name="Rose J.K."/>
            <person name="Sakihama Y."/>
            <person name="Salamov A.A."/>
            <person name="Savidor A."/>
            <person name="Scheuring C.F."/>
            <person name="Smith B.M."/>
            <person name="Sobral B.W."/>
            <person name="Terry A."/>
            <person name="Torto-Alalibo T.A."/>
            <person name="Win J."/>
            <person name="Xu Z."/>
            <person name="Zhang H."/>
            <person name="Grigoriev I.V."/>
            <person name="Rokhsar D.S."/>
            <person name="Boore J.L."/>
        </authorList>
    </citation>
    <scope>NUCLEOTIDE SEQUENCE [LARGE SCALE GENOMIC DNA]</scope>
    <source>
        <strain evidence="4">Pr102</strain>
    </source>
</reference>
<dbReference type="InterPro" id="IPR002048">
    <property type="entry name" value="EF_hand_dom"/>
</dbReference>
<feature type="signal peptide" evidence="1">
    <location>
        <begin position="1"/>
        <end position="20"/>
    </location>
</feature>
<dbReference type="EnsemblProtists" id="Phyra83278">
    <property type="protein sequence ID" value="Phyra83278"/>
    <property type="gene ID" value="Phyra83278"/>
</dbReference>
<dbReference type="Proteomes" id="UP000005238">
    <property type="component" value="Unassembled WGS sequence"/>
</dbReference>
<dbReference type="PROSITE" id="PS50222">
    <property type="entry name" value="EF_HAND_2"/>
    <property type="match status" value="1"/>
</dbReference>
<feature type="domain" description="EF-hand" evidence="2">
    <location>
        <begin position="83"/>
        <end position="109"/>
    </location>
</feature>
<dbReference type="eggNOG" id="ENOG502ST17">
    <property type="taxonomic scope" value="Eukaryota"/>
</dbReference>
<dbReference type="VEuPathDB" id="FungiDB:KRP23_1574"/>